<dbReference type="GO" id="GO:0030014">
    <property type="term" value="C:CCR4-NOT complex"/>
    <property type="evidence" value="ECO:0007669"/>
    <property type="project" value="InterPro"/>
</dbReference>
<evidence type="ECO:0000256" key="16">
    <source>
        <dbReference type="ARBA" id="ARBA00023242"/>
    </source>
</evidence>
<comment type="similarity">
    <text evidence="5">Belongs to the CAF1 family.</text>
</comment>
<evidence type="ECO:0000256" key="7">
    <source>
        <dbReference type="ARBA" id="ARBA00012161"/>
    </source>
</evidence>
<evidence type="ECO:0000256" key="17">
    <source>
        <dbReference type="ARBA" id="ARBA00025148"/>
    </source>
</evidence>
<dbReference type="GO" id="GO:0005737">
    <property type="term" value="C:cytoplasm"/>
    <property type="evidence" value="ECO:0007669"/>
    <property type="project" value="UniProtKB-SubCell"/>
</dbReference>
<keyword evidence="9" id="KW-0540">Nuclease</keyword>
<keyword evidence="11" id="KW-0378">Hydrolase</keyword>
<dbReference type="EMBL" id="SZYD01000007">
    <property type="protein sequence ID" value="KAD5803249.1"/>
    <property type="molecule type" value="Genomic_DNA"/>
</dbReference>
<evidence type="ECO:0000256" key="1">
    <source>
        <dbReference type="ARBA" id="ARBA00001663"/>
    </source>
</evidence>
<evidence type="ECO:0000256" key="2">
    <source>
        <dbReference type="ARBA" id="ARBA00001968"/>
    </source>
</evidence>
<dbReference type="OrthoDB" id="1164111at2759"/>
<evidence type="ECO:0000256" key="14">
    <source>
        <dbReference type="ARBA" id="ARBA00023015"/>
    </source>
</evidence>
<comment type="cofactor">
    <cofactor evidence="2">
        <name>a divalent metal cation</name>
        <dbReference type="ChEBI" id="CHEBI:60240"/>
    </cofactor>
</comment>
<dbReference type="AlphaFoldDB" id="A0A5N6P201"/>
<evidence type="ECO:0000256" key="9">
    <source>
        <dbReference type="ARBA" id="ARBA00022722"/>
    </source>
</evidence>
<keyword evidence="15" id="KW-0804">Transcription</keyword>
<comment type="function">
    <text evidence="17">Ubiquitous transcription factor required for a diverse set of processes. It is a component of the CCR4 complex involved in the control of gene expression.</text>
</comment>
<gene>
    <name evidence="18" type="ORF">E3N88_14609</name>
</gene>
<dbReference type="InterPro" id="IPR012337">
    <property type="entry name" value="RNaseH-like_sf"/>
</dbReference>
<keyword evidence="16" id="KW-0539">Nucleus</keyword>
<dbReference type="InterPro" id="IPR039637">
    <property type="entry name" value="CNOT7/CNOT8/Pop2"/>
</dbReference>
<proteinExistence type="inferred from homology"/>
<dbReference type="GO" id="GO:0005634">
    <property type="term" value="C:nucleus"/>
    <property type="evidence" value="ECO:0007669"/>
    <property type="project" value="UniProtKB-SubCell"/>
</dbReference>
<evidence type="ECO:0000256" key="3">
    <source>
        <dbReference type="ARBA" id="ARBA00004123"/>
    </source>
</evidence>
<dbReference type="Gene3D" id="3.30.420.10">
    <property type="entry name" value="Ribonuclease H-like superfamily/Ribonuclease H"/>
    <property type="match status" value="1"/>
</dbReference>
<organism evidence="18 19">
    <name type="scientific">Mikania micrantha</name>
    <name type="common">bitter vine</name>
    <dbReference type="NCBI Taxonomy" id="192012"/>
    <lineage>
        <taxon>Eukaryota</taxon>
        <taxon>Viridiplantae</taxon>
        <taxon>Streptophyta</taxon>
        <taxon>Embryophyta</taxon>
        <taxon>Tracheophyta</taxon>
        <taxon>Spermatophyta</taxon>
        <taxon>Magnoliopsida</taxon>
        <taxon>eudicotyledons</taxon>
        <taxon>Gunneridae</taxon>
        <taxon>Pentapetalae</taxon>
        <taxon>asterids</taxon>
        <taxon>campanulids</taxon>
        <taxon>Asterales</taxon>
        <taxon>Asteraceae</taxon>
        <taxon>Asteroideae</taxon>
        <taxon>Heliantheae alliance</taxon>
        <taxon>Eupatorieae</taxon>
        <taxon>Mikania</taxon>
    </lineage>
</organism>
<dbReference type="Proteomes" id="UP000326396">
    <property type="component" value="Linkage Group LG15"/>
</dbReference>
<comment type="caution">
    <text evidence="18">The sequence shown here is derived from an EMBL/GenBank/DDBJ whole genome shotgun (WGS) entry which is preliminary data.</text>
</comment>
<dbReference type="SUPFAM" id="SSF53098">
    <property type="entry name" value="Ribonuclease H-like"/>
    <property type="match status" value="1"/>
</dbReference>
<evidence type="ECO:0000256" key="6">
    <source>
        <dbReference type="ARBA" id="ARBA00011757"/>
    </source>
</evidence>
<keyword evidence="8" id="KW-0963">Cytoplasm</keyword>
<dbReference type="InterPro" id="IPR036397">
    <property type="entry name" value="RNaseH_sf"/>
</dbReference>
<keyword evidence="13" id="KW-0694">RNA-binding</keyword>
<comment type="subunit">
    <text evidence="6">Component of the CCR4-NOT complex, at least composed of CRR4 and CAF1 proteins.</text>
</comment>
<evidence type="ECO:0000256" key="5">
    <source>
        <dbReference type="ARBA" id="ARBA00008372"/>
    </source>
</evidence>
<evidence type="ECO:0000313" key="19">
    <source>
        <dbReference type="Proteomes" id="UP000326396"/>
    </source>
</evidence>
<comment type="subcellular location">
    <subcellularLocation>
        <location evidence="4">Cytoplasm</location>
    </subcellularLocation>
    <subcellularLocation>
        <location evidence="3">Nucleus</location>
    </subcellularLocation>
</comment>
<dbReference type="Pfam" id="PF04857">
    <property type="entry name" value="CAF1"/>
    <property type="match status" value="1"/>
</dbReference>
<keyword evidence="19" id="KW-1185">Reference proteome</keyword>
<reference evidence="18 19" key="1">
    <citation type="submission" date="2019-05" db="EMBL/GenBank/DDBJ databases">
        <title>Mikania micrantha, genome provides insights into the molecular mechanism of rapid growth.</title>
        <authorList>
            <person name="Liu B."/>
        </authorList>
    </citation>
    <scope>NUCLEOTIDE SEQUENCE [LARGE SCALE GENOMIC DNA]</scope>
    <source>
        <strain evidence="18">NLD-2019</strain>
        <tissue evidence="18">Leaf</tissue>
    </source>
</reference>
<keyword evidence="14" id="KW-0805">Transcription regulation</keyword>
<dbReference type="GO" id="GO:0004535">
    <property type="term" value="F:poly(A)-specific ribonuclease activity"/>
    <property type="evidence" value="ECO:0007669"/>
    <property type="project" value="UniProtKB-EC"/>
</dbReference>
<dbReference type="InterPro" id="IPR006941">
    <property type="entry name" value="RNase_CAF1"/>
</dbReference>
<evidence type="ECO:0000256" key="4">
    <source>
        <dbReference type="ARBA" id="ARBA00004496"/>
    </source>
</evidence>
<comment type="catalytic activity">
    <reaction evidence="1">
        <text>Exonucleolytic cleavage of poly(A) to 5'-AMP.</text>
        <dbReference type="EC" id="3.1.13.4"/>
    </reaction>
</comment>
<sequence>MGFGIRRRQYFLRRCWRCGGVRRTNAPMGFGIRRRRYLLRRFGVEVGFEVRTHLWDLGFVVAVPPSHRDPAAVVMSINRCSSPLPPIVIRSVWAHNLEPEFRLIGSIIDAFPYVSMDTEFPGVVVRPNAGYDYFWHQNASDHYLLLKSNVDLLKLIQVGLTFTDSNGNLPDLGESNARYIWEFNFKDFDPSIDQYASESIDLLKRQGIDFQKNHDYGIDTVKFAQLMMSSGLVCNELVSWVTFHSAYDFGYLVKILTGKMLPNELSRFVDMLKTFFGDKVYDVKHLMRYCEGLYGGLDRVAETLKLERMVGKCHQAGSDSLLTWHVFQKIKDLCSGGPEKYAGVLYGRNMFMWKKGECLATWNLGHKLPPKVEDNQFNGIALQIGLGNPEDNMKITKLISYDNVIIGVEDASAPKDQRVSNCFWLHNNYSLSGWLLQGDHLLISMEGRYDPIMRNN</sequence>
<evidence type="ECO:0000256" key="12">
    <source>
        <dbReference type="ARBA" id="ARBA00022839"/>
    </source>
</evidence>
<evidence type="ECO:0000256" key="13">
    <source>
        <dbReference type="ARBA" id="ARBA00022884"/>
    </source>
</evidence>
<evidence type="ECO:0000313" key="18">
    <source>
        <dbReference type="EMBL" id="KAD5803249.1"/>
    </source>
</evidence>
<keyword evidence="10" id="KW-0479">Metal-binding</keyword>
<evidence type="ECO:0000256" key="10">
    <source>
        <dbReference type="ARBA" id="ARBA00022723"/>
    </source>
</evidence>
<protein>
    <recommendedName>
        <fullName evidence="7">poly(A)-specific ribonuclease</fullName>
        <ecNumber evidence="7">3.1.13.4</ecNumber>
    </recommendedName>
</protein>
<keyword evidence="12" id="KW-0269">Exonuclease</keyword>
<dbReference type="GO" id="GO:0046872">
    <property type="term" value="F:metal ion binding"/>
    <property type="evidence" value="ECO:0007669"/>
    <property type="project" value="UniProtKB-KW"/>
</dbReference>
<dbReference type="PANTHER" id="PTHR10797">
    <property type="entry name" value="CCR4-NOT TRANSCRIPTION COMPLEX SUBUNIT"/>
    <property type="match status" value="1"/>
</dbReference>
<dbReference type="GO" id="GO:0003723">
    <property type="term" value="F:RNA binding"/>
    <property type="evidence" value="ECO:0007669"/>
    <property type="project" value="UniProtKB-KW"/>
</dbReference>
<evidence type="ECO:0000256" key="11">
    <source>
        <dbReference type="ARBA" id="ARBA00022801"/>
    </source>
</evidence>
<accession>A0A5N6P201</accession>
<evidence type="ECO:0000256" key="15">
    <source>
        <dbReference type="ARBA" id="ARBA00023163"/>
    </source>
</evidence>
<dbReference type="EC" id="3.1.13.4" evidence="7"/>
<evidence type="ECO:0000256" key="8">
    <source>
        <dbReference type="ARBA" id="ARBA00022490"/>
    </source>
</evidence>
<name>A0A5N6P201_9ASTR</name>